<dbReference type="SUPFAM" id="SSF81330">
    <property type="entry name" value="Gated mechanosensitive channel"/>
    <property type="match status" value="1"/>
</dbReference>
<dbReference type="InterPro" id="IPR036019">
    <property type="entry name" value="MscL_channel"/>
</dbReference>
<dbReference type="PANTHER" id="PTHR30266:SF2">
    <property type="entry name" value="LARGE-CONDUCTANCE MECHANOSENSITIVE CHANNEL"/>
    <property type="match status" value="1"/>
</dbReference>
<dbReference type="EMBL" id="JAEACQ010000163">
    <property type="protein sequence ID" value="MBL7627734.1"/>
    <property type="molecule type" value="Genomic_DNA"/>
</dbReference>
<evidence type="ECO:0000313" key="12">
    <source>
        <dbReference type="Proteomes" id="UP000604475"/>
    </source>
</evidence>
<evidence type="ECO:0000256" key="10">
    <source>
        <dbReference type="HAMAP-Rule" id="MF_00115"/>
    </source>
</evidence>
<comment type="subcellular location">
    <subcellularLocation>
        <location evidence="1 10">Cell membrane</location>
        <topology evidence="1 10">Multi-pass membrane protein</topology>
    </subcellularLocation>
</comment>
<organism evidence="11 12">
    <name type="scientific">Frankia nepalensis</name>
    <dbReference type="NCBI Taxonomy" id="1836974"/>
    <lineage>
        <taxon>Bacteria</taxon>
        <taxon>Bacillati</taxon>
        <taxon>Actinomycetota</taxon>
        <taxon>Actinomycetes</taxon>
        <taxon>Frankiales</taxon>
        <taxon>Frankiaceae</taxon>
        <taxon>Frankia</taxon>
    </lineage>
</organism>
<dbReference type="HAMAP" id="MF_00115">
    <property type="entry name" value="MscL"/>
    <property type="match status" value="1"/>
</dbReference>
<evidence type="ECO:0000256" key="2">
    <source>
        <dbReference type="ARBA" id="ARBA00007254"/>
    </source>
</evidence>
<evidence type="ECO:0000256" key="7">
    <source>
        <dbReference type="ARBA" id="ARBA00023065"/>
    </source>
</evidence>
<dbReference type="PROSITE" id="PS01327">
    <property type="entry name" value="MSCL"/>
    <property type="match status" value="1"/>
</dbReference>
<keyword evidence="12" id="KW-1185">Reference proteome</keyword>
<accession>A0A937ULD8</accession>
<evidence type="ECO:0000256" key="1">
    <source>
        <dbReference type="ARBA" id="ARBA00004651"/>
    </source>
</evidence>
<protein>
    <recommendedName>
        <fullName evidence="10">Large-conductance mechanosensitive channel</fullName>
    </recommendedName>
</protein>
<dbReference type="InterPro" id="IPR001185">
    <property type="entry name" value="MS_channel"/>
</dbReference>
<evidence type="ECO:0000256" key="8">
    <source>
        <dbReference type="ARBA" id="ARBA00023136"/>
    </source>
</evidence>
<keyword evidence="9 10" id="KW-0407">Ion channel</keyword>
<dbReference type="RefSeq" id="WP_203006443.1">
    <property type="nucleotide sequence ID" value="NZ_JADWYU010000082.1"/>
</dbReference>
<evidence type="ECO:0000256" key="9">
    <source>
        <dbReference type="ARBA" id="ARBA00023303"/>
    </source>
</evidence>
<dbReference type="PANTHER" id="PTHR30266">
    <property type="entry name" value="MECHANOSENSITIVE CHANNEL MSCL"/>
    <property type="match status" value="1"/>
</dbReference>
<comment type="caution">
    <text evidence="11">The sequence shown here is derived from an EMBL/GenBank/DDBJ whole genome shotgun (WGS) entry which is preliminary data.</text>
</comment>
<dbReference type="GO" id="GO:0005886">
    <property type="term" value="C:plasma membrane"/>
    <property type="evidence" value="ECO:0007669"/>
    <property type="project" value="UniProtKB-SubCell"/>
</dbReference>
<dbReference type="Pfam" id="PF01741">
    <property type="entry name" value="MscL"/>
    <property type="match status" value="1"/>
</dbReference>
<keyword evidence="4 10" id="KW-1003">Cell membrane</keyword>
<comment type="function">
    <text evidence="10">Channel that opens in response to stretch forces in the membrane lipid bilayer. May participate in the regulation of osmotic pressure changes within the cell.</text>
</comment>
<name>A0A937ULD8_9ACTN</name>
<evidence type="ECO:0000256" key="4">
    <source>
        <dbReference type="ARBA" id="ARBA00022475"/>
    </source>
</evidence>
<keyword evidence="7 10" id="KW-0406">Ion transport</keyword>
<dbReference type="AlphaFoldDB" id="A0A937ULD8"/>
<proteinExistence type="inferred from homology"/>
<dbReference type="InterPro" id="IPR037673">
    <property type="entry name" value="MSC/AndL"/>
</dbReference>
<dbReference type="InterPro" id="IPR019823">
    <property type="entry name" value="Mechanosensitive_channel_CS"/>
</dbReference>
<keyword evidence="8 10" id="KW-0472">Membrane</keyword>
<comment type="similarity">
    <text evidence="2 10">Belongs to the MscL family.</text>
</comment>
<feature type="transmembrane region" description="Helical" evidence="10">
    <location>
        <begin position="72"/>
        <end position="95"/>
    </location>
</feature>
<comment type="subunit">
    <text evidence="10">Homopentamer.</text>
</comment>
<evidence type="ECO:0000313" key="11">
    <source>
        <dbReference type="EMBL" id="MBL7627734.1"/>
    </source>
</evidence>
<reference evidence="11" key="1">
    <citation type="submission" date="2020-12" db="EMBL/GenBank/DDBJ databases">
        <title>Genomic characterization of non-nitrogen-fixing Frankia strains.</title>
        <authorList>
            <person name="Carlos-Shanley C."/>
            <person name="Guerra T."/>
            <person name="Hahn D."/>
        </authorList>
    </citation>
    <scope>NUCLEOTIDE SEQUENCE</scope>
    <source>
        <strain evidence="11">CN6</strain>
    </source>
</reference>
<dbReference type="Gene3D" id="1.10.1200.120">
    <property type="entry name" value="Large-conductance mechanosensitive channel, MscL, domain 1"/>
    <property type="match status" value="1"/>
</dbReference>
<keyword evidence="3 10" id="KW-0813">Transport</keyword>
<gene>
    <name evidence="10 11" type="primary">mscL</name>
    <name evidence="11" type="ORF">I7412_11255</name>
</gene>
<sequence>MREILKGFKTFLLRGNIIDLAVAVVIGTAFTAVVTSLVKNIFTPLIAAIAGQPDFSELDFRINGSVFTYGEFINSLIAFLIVAAVIYFIVVMPLAKLNERRQRGQVSVEEDPVLSEEARLLTEIRDLLATREPEAGFGQPPTKY</sequence>
<evidence type="ECO:0000256" key="6">
    <source>
        <dbReference type="ARBA" id="ARBA00022989"/>
    </source>
</evidence>
<dbReference type="Proteomes" id="UP000604475">
    <property type="component" value="Unassembled WGS sequence"/>
</dbReference>
<evidence type="ECO:0000256" key="3">
    <source>
        <dbReference type="ARBA" id="ARBA00022448"/>
    </source>
</evidence>
<keyword evidence="5 10" id="KW-0812">Transmembrane</keyword>
<dbReference type="NCBIfam" id="TIGR00220">
    <property type="entry name" value="mscL"/>
    <property type="match status" value="1"/>
</dbReference>
<dbReference type="PRINTS" id="PR01264">
    <property type="entry name" value="MECHCHANNEL"/>
</dbReference>
<evidence type="ECO:0000256" key="5">
    <source>
        <dbReference type="ARBA" id="ARBA00022692"/>
    </source>
</evidence>
<keyword evidence="6 10" id="KW-1133">Transmembrane helix</keyword>
<dbReference type="GO" id="GO:0008381">
    <property type="term" value="F:mechanosensitive monoatomic ion channel activity"/>
    <property type="evidence" value="ECO:0007669"/>
    <property type="project" value="UniProtKB-UniRule"/>
</dbReference>
<feature type="transmembrane region" description="Helical" evidence="10">
    <location>
        <begin position="12"/>
        <end position="34"/>
    </location>
</feature>